<keyword evidence="9" id="KW-0067">ATP-binding</keyword>
<keyword evidence="7" id="KW-0227">DNA damage</keyword>
<keyword evidence="12" id="KW-0472">Membrane</keyword>
<dbReference type="InterPro" id="IPR000403">
    <property type="entry name" value="PI3/4_kinase_cat_dom"/>
</dbReference>
<dbReference type="GO" id="GO:0005694">
    <property type="term" value="C:chromosome"/>
    <property type="evidence" value="ECO:0007669"/>
    <property type="project" value="TreeGrafter"/>
</dbReference>
<evidence type="ECO:0000256" key="6">
    <source>
        <dbReference type="ARBA" id="ARBA00022741"/>
    </source>
</evidence>
<evidence type="ECO:0000256" key="1">
    <source>
        <dbReference type="ARBA" id="ARBA00004123"/>
    </source>
</evidence>
<dbReference type="GO" id="GO:0005634">
    <property type="term" value="C:nucleus"/>
    <property type="evidence" value="ECO:0007669"/>
    <property type="project" value="UniProtKB-SubCell"/>
</dbReference>
<dbReference type="PROSITE" id="PS00916">
    <property type="entry name" value="PI3_4_KINASE_2"/>
    <property type="match status" value="1"/>
</dbReference>
<evidence type="ECO:0000313" key="16">
    <source>
        <dbReference type="WBParaSite" id="Gr19_v10_g12139.t2"/>
    </source>
</evidence>
<dbReference type="Pfam" id="PF23593">
    <property type="entry name" value="HEAT_ATR"/>
    <property type="match status" value="1"/>
</dbReference>
<keyword evidence="15" id="KW-1185">Reference proteome</keyword>
<dbReference type="GO" id="GO:0005524">
    <property type="term" value="F:ATP binding"/>
    <property type="evidence" value="ECO:0007669"/>
    <property type="project" value="UniProtKB-KW"/>
</dbReference>
<evidence type="ECO:0000256" key="9">
    <source>
        <dbReference type="ARBA" id="ARBA00022840"/>
    </source>
</evidence>
<dbReference type="PANTHER" id="PTHR11139">
    <property type="entry name" value="ATAXIA TELANGIECTASIA MUTATED ATM -RELATED"/>
    <property type="match status" value="1"/>
</dbReference>
<dbReference type="InterPro" id="IPR057564">
    <property type="entry name" value="HEAT_ATR"/>
</dbReference>
<dbReference type="PANTHER" id="PTHR11139:SF69">
    <property type="entry name" value="SERINE_THREONINE-PROTEIN KINASE ATR"/>
    <property type="match status" value="1"/>
</dbReference>
<keyword evidence="8" id="KW-0418">Kinase</keyword>
<dbReference type="Pfam" id="PF00454">
    <property type="entry name" value="PI3_PI4_kinase"/>
    <property type="match status" value="1"/>
</dbReference>
<evidence type="ECO:0000256" key="2">
    <source>
        <dbReference type="ARBA" id="ARBA00010769"/>
    </source>
</evidence>
<dbReference type="CDD" id="cd00892">
    <property type="entry name" value="PIKKc_ATR"/>
    <property type="match status" value="1"/>
</dbReference>
<comment type="subcellular location">
    <subcellularLocation>
        <location evidence="1">Nucleus</location>
    </subcellularLocation>
</comment>
<dbReference type="GO" id="GO:0006281">
    <property type="term" value="P:DNA repair"/>
    <property type="evidence" value="ECO:0007669"/>
    <property type="project" value="TreeGrafter"/>
</dbReference>
<proteinExistence type="inferred from homology"/>
<evidence type="ECO:0000256" key="8">
    <source>
        <dbReference type="ARBA" id="ARBA00022777"/>
    </source>
</evidence>
<sequence>MMTTAIRGFLRLKWKKLTIYILFAVFLFLALALIIYLCEELKRARAEHPLVDICSQLFAKKYFPDKERSCSPPITDHTIMPSTFGPFDIHWLNRHFPRLASPDVIFCDESFMNGQSEIEYIRRQIARAVIRKDQDKALFLHTRSLIKEFTKNNGETGLEFFQKNRAYFCTYLAQQMLETNFSGNRRSKGSDEPMAKSPRFDLFESWMEKLTKLFGFYYLENANLAISNFVENISWFLVPVFFLCRRRYKAIAVSLVDQICEIVRLSRGLLVYKHWDDIFEQWISMSIKDPTTLDIDVYLFHWLQVTKVEYFKSRTFRSMFRALLFLSLNEQYVLSLVKQIHLCSADDKVDGEFSLTMAIRKFFSNILFQFRTAITMVEVAERSKMACNSLEVLLERVDEDLINENAQVLLFVLKSAVVATGELCVSVWLKFVRKLRTDVFISLASQVIVFVSPLLKAAEMFSSPIEGAKVHNILLAMFDNNSYKFEQRLPRDLSLKLSAEPRFVIVKSCAELLMTGMVDLYQTVLERLLKVLEQCDLLQIDSSQLARALIFALHKVHNLEMKSMVAKCLGNIGLLDLDRTSRSITADSLATDTSAANQLVSVDNKVQFTVDFIHEIFSKLDECEHSETAVKIHCVIWFILIGPLKVHGLKEEVWNKLSKNVVEALKSANHCSFQITESFKIDNLFVNNRTLKQAPIIDQSTDFFQWARNLYNSICEKLEDTLLRSLFASLCNANHAAIVSRTMCRNFPHMIIQALIEANEAIVSEFEQETLAVFAAVIGDTICWAKDAMAAICCALDAMERFFVCRNANGVIASSKAKDKEVAERFDAFFIKILGTTDPNCSAVPLSVLATQKCGLHFRSLRWLEQFGPQNDVFQRDFYFLLERLYSHLGNSDGVLGTFQVIRNHTVPEPMEQILALKVQGNYIDALPLCQKLMGQEVKEMVKCLLRSNQPLLARTFIEHTLKRIEEEHDEAANVARIEDKKRLREYQMEAVCKLGDWDQLAELQSNLMGQNHSDGTHFAGQFAAPDDFGGFERHFTNAQKHHKAKVAVRSGERQGSALLPRRQTGTVAEDHRRLGVSIGRTELLRVIDLPNTSQTQCRLLLKCSSLAREANYLQRSWTYIAEAKALRGIDENIAIDMEEAKYLFQKGEHFQAINLLEKAVHTKFSQLCLELSTCASSSTPQKLAKSLEDEDKTYRNCFVEAQMLLADFNERAGAKQMDDLCVTYKRLESFGHLSESFYYRYATFYDGYYESATEKNKMMVCTLLRLYRNVLEFGPQYVNHAIPRMLAVWFDAGKKCALSETVAGGGVRNLTNNSSKKGGKLAAAAVAVQPFDPNREMKEAFNRLDKAYFFALYSQMISRITHSELPLYTLLKEMLSELIVHFPHRCLWLSLSIARSTRDAVRSKRCVEIFELARKKARNNAEFDLNLLIQQFDYLATLLINIAETKIDQQRAGLSFVRFFPNVVDFFENGIMRAGGRGTSRSPLLGKGAVTQIPTSRPQILLPFIDDMFSSFANSSGHTTETSFSGAKNNRCDRVREVFIHGVDQNFECLKSLEAPKKMAFIGTDGRTYPLLCKQNDDLCKDARFMDVNRMLNTLFMRDSETRNQLYIRCYSTIPLKEAGGGIIQWIPNLIPFANALRGIMRKKGPPMNTAEVQRILGDPSGDRVKNFREKVCARHPLAMAQWLRTSFLDACSWYNARLAFTRTAATMSMVGFLLGLGDRHGENMLLDVKTGDLIHVDFNILFDKGEYLKVPEIVPFRLTRNMVDGFGATGVEGTFRRSCEKALRIMRAERRMLGTVLCAFAYDPLLEWTTTEARNQQYRQYGGTALQSQDNASNTIEMINMRLAGHIVTARFNPPKTCAVPMSVGGQVARLIEIATDDANLSAMYIGWSAFI</sequence>
<protein>
    <recommendedName>
        <fullName evidence="11">Serine/threonine-protein kinase ATR</fullName>
        <ecNumber evidence="3">2.7.11.1</ecNumber>
    </recommendedName>
</protein>
<feature type="domain" description="FATC" evidence="14">
    <location>
        <begin position="1862"/>
        <end position="1894"/>
    </location>
</feature>
<evidence type="ECO:0000256" key="12">
    <source>
        <dbReference type="SAM" id="Phobius"/>
    </source>
</evidence>
<keyword evidence="12" id="KW-1133">Transmembrane helix</keyword>
<evidence type="ECO:0000259" key="13">
    <source>
        <dbReference type="PROSITE" id="PS50290"/>
    </source>
</evidence>
<accession>A0A914GXN1</accession>
<evidence type="ECO:0000256" key="4">
    <source>
        <dbReference type="ARBA" id="ARBA00022527"/>
    </source>
</evidence>
<dbReference type="Pfam" id="PF02260">
    <property type="entry name" value="FATC"/>
    <property type="match status" value="1"/>
</dbReference>
<dbReference type="Gene3D" id="3.30.1010.10">
    <property type="entry name" value="Phosphatidylinositol 3-kinase Catalytic Subunit, Chain A, domain 4"/>
    <property type="match status" value="1"/>
</dbReference>
<evidence type="ECO:0000256" key="10">
    <source>
        <dbReference type="ARBA" id="ARBA00023242"/>
    </source>
</evidence>
<keyword evidence="4" id="KW-0723">Serine/threonine-protein kinase</keyword>
<comment type="similarity">
    <text evidence="2">Belongs to the PI3/PI4-kinase family. ATM subfamily.</text>
</comment>
<keyword evidence="5" id="KW-0808">Transferase</keyword>
<dbReference type="InterPro" id="IPR003151">
    <property type="entry name" value="PIK-rel_kinase_FAT"/>
</dbReference>
<dbReference type="InterPro" id="IPR018936">
    <property type="entry name" value="PI3/4_kinase_CS"/>
</dbReference>
<evidence type="ECO:0000256" key="5">
    <source>
        <dbReference type="ARBA" id="ARBA00022679"/>
    </source>
</evidence>
<dbReference type="InterPro" id="IPR050517">
    <property type="entry name" value="DDR_Repair_Kinase"/>
</dbReference>
<keyword evidence="10" id="KW-0539">Nucleus</keyword>
<evidence type="ECO:0000256" key="11">
    <source>
        <dbReference type="ARBA" id="ARBA00024420"/>
    </source>
</evidence>
<dbReference type="InterPro" id="IPR011009">
    <property type="entry name" value="Kinase-like_dom_sf"/>
</dbReference>
<dbReference type="GO" id="GO:0004674">
    <property type="term" value="F:protein serine/threonine kinase activity"/>
    <property type="evidence" value="ECO:0007669"/>
    <property type="project" value="UniProtKB-KW"/>
</dbReference>
<dbReference type="InterPro" id="IPR036940">
    <property type="entry name" value="PI3/4_kinase_cat_sf"/>
</dbReference>
<dbReference type="PROSITE" id="PS50290">
    <property type="entry name" value="PI3_4_KINASE_3"/>
    <property type="match status" value="1"/>
</dbReference>
<reference evidence="16" key="1">
    <citation type="submission" date="2022-11" db="UniProtKB">
        <authorList>
            <consortium name="WormBaseParasite"/>
        </authorList>
    </citation>
    <scope>IDENTIFICATION</scope>
</reference>
<dbReference type="GO" id="GO:0000077">
    <property type="term" value="P:DNA damage checkpoint signaling"/>
    <property type="evidence" value="ECO:0007669"/>
    <property type="project" value="TreeGrafter"/>
</dbReference>
<dbReference type="SUPFAM" id="SSF56112">
    <property type="entry name" value="Protein kinase-like (PK-like)"/>
    <property type="match status" value="1"/>
</dbReference>
<evidence type="ECO:0000313" key="15">
    <source>
        <dbReference type="Proteomes" id="UP000887572"/>
    </source>
</evidence>
<dbReference type="WBParaSite" id="Gr19_v10_g12139.t2">
    <property type="protein sequence ID" value="Gr19_v10_g12139.t2"/>
    <property type="gene ID" value="Gr19_v10_g12139"/>
</dbReference>
<feature type="domain" description="PI3K/PI4K catalytic" evidence="13">
    <location>
        <begin position="1544"/>
        <end position="1849"/>
    </location>
</feature>
<name>A0A914GXN1_GLORO</name>
<dbReference type="EC" id="2.7.11.1" evidence="3"/>
<evidence type="ECO:0000256" key="7">
    <source>
        <dbReference type="ARBA" id="ARBA00022763"/>
    </source>
</evidence>
<evidence type="ECO:0000256" key="3">
    <source>
        <dbReference type="ARBA" id="ARBA00012513"/>
    </source>
</evidence>
<dbReference type="PROSITE" id="PS51190">
    <property type="entry name" value="FATC"/>
    <property type="match status" value="1"/>
</dbReference>
<dbReference type="Pfam" id="PF02259">
    <property type="entry name" value="FAT"/>
    <property type="match status" value="1"/>
</dbReference>
<feature type="transmembrane region" description="Helical" evidence="12">
    <location>
        <begin position="17"/>
        <end position="37"/>
    </location>
</feature>
<dbReference type="GO" id="GO:0000723">
    <property type="term" value="P:telomere maintenance"/>
    <property type="evidence" value="ECO:0007669"/>
    <property type="project" value="TreeGrafter"/>
</dbReference>
<keyword evidence="12" id="KW-0812">Transmembrane</keyword>
<dbReference type="SMART" id="SM01343">
    <property type="entry name" value="FATC"/>
    <property type="match status" value="1"/>
</dbReference>
<keyword evidence="6" id="KW-0547">Nucleotide-binding</keyword>
<evidence type="ECO:0000259" key="14">
    <source>
        <dbReference type="PROSITE" id="PS51190"/>
    </source>
</evidence>
<dbReference type="SMART" id="SM00146">
    <property type="entry name" value="PI3Kc"/>
    <property type="match status" value="1"/>
</dbReference>
<dbReference type="Gene3D" id="1.10.1070.11">
    <property type="entry name" value="Phosphatidylinositol 3-/4-kinase, catalytic domain"/>
    <property type="match status" value="1"/>
</dbReference>
<dbReference type="InterPro" id="IPR003152">
    <property type="entry name" value="FATC_dom"/>
</dbReference>
<organism evidence="15 16">
    <name type="scientific">Globodera rostochiensis</name>
    <name type="common">Golden nematode worm</name>
    <name type="synonym">Heterodera rostochiensis</name>
    <dbReference type="NCBI Taxonomy" id="31243"/>
    <lineage>
        <taxon>Eukaryota</taxon>
        <taxon>Metazoa</taxon>
        <taxon>Ecdysozoa</taxon>
        <taxon>Nematoda</taxon>
        <taxon>Chromadorea</taxon>
        <taxon>Rhabditida</taxon>
        <taxon>Tylenchina</taxon>
        <taxon>Tylenchomorpha</taxon>
        <taxon>Tylenchoidea</taxon>
        <taxon>Heteroderidae</taxon>
        <taxon>Heteroderinae</taxon>
        <taxon>Globodera</taxon>
    </lineage>
</organism>
<dbReference type="Proteomes" id="UP000887572">
    <property type="component" value="Unplaced"/>
</dbReference>